<feature type="compositionally biased region" description="Polar residues" evidence="10">
    <location>
        <begin position="371"/>
        <end position="400"/>
    </location>
</feature>
<feature type="region of interest" description="Disordered" evidence="10">
    <location>
        <begin position="463"/>
        <end position="494"/>
    </location>
</feature>
<evidence type="ECO:0000256" key="7">
    <source>
        <dbReference type="ARBA" id="ARBA00023054"/>
    </source>
</evidence>
<feature type="compositionally biased region" description="Polar residues" evidence="10">
    <location>
        <begin position="613"/>
        <end position="622"/>
    </location>
</feature>
<feature type="compositionally biased region" description="Basic and acidic residues" evidence="10">
    <location>
        <begin position="509"/>
        <end position="520"/>
    </location>
</feature>
<dbReference type="InterPro" id="IPR036872">
    <property type="entry name" value="CH_dom_sf"/>
</dbReference>
<keyword evidence="7 9" id="KW-0175">Coiled coil</keyword>
<keyword evidence="4" id="KW-0967">Endosome</keyword>
<feature type="domain" description="BMERB" evidence="13">
    <location>
        <begin position="1078"/>
        <end position="1247"/>
    </location>
</feature>
<evidence type="ECO:0000259" key="12">
    <source>
        <dbReference type="PROSITE" id="PS50023"/>
    </source>
</evidence>
<dbReference type="STRING" id="48709.A0A1D2N6W9"/>
<accession>A0A1D2N6W9</accession>
<feature type="compositionally biased region" description="Low complexity" evidence="10">
    <location>
        <begin position="807"/>
        <end position="819"/>
    </location>
</feature>
<gene>
    <name evidence="14" type="ORF">Ocin01_05672</name>
</gene>
<dbReference type="InterPro" id="IPR001781">
    <property type="entry name" value="Znf_LIM"/>
</dbReference>
<evidence type="ECO:0000256" key="6">
    <source>
        <dbReference type="ARBA" id="ARBA00023038"/>
    </source>
</evidence>
<feature type="compositionally biased region" description="Basic residues" evidence="10">
    <location>
        <begin position="1073"/>
        <end position="1084"/>
    </location>
</feature>
<feature type="region of interest" description="Disordered" evidence="10">
    <location>
        <begin position="350"/>
        <end position="436"/>
    </location>
</feature>
<comment type="caution">
    <text evidence="14">The sequence shown here is derived from an EMBL/GenBank/DDBJ whole genome shotgun (WGS) entry which is preliminary data.</text>
</comment>
<feature type="region of interest" description="Disordered" evidence="10">
    <location>
        <begin position="121"/>
        <end position="149"/>
    </location>
</feature>
<dbReference type="PANTHER" id="PTHR23167:SF46">
    <property type="entry name" value="EPS15 HOMOLOGY DOMAIN CONTAINING PROTEIN-BINDING PROTEIN 1, ISOFORM F"/>
    <property type="match status" value="1"/>
</dbReference>
<feature type="compositionally biased region" description="Acidic residues" evidence="10">
    <location>
        <begin position="570"/>
        <end position="579"/>
    </location>
</feature>
<feature type="domain" description="Calponin-homology (CH)" evidence="11">
    <location>
        <begin position="8"/>
        <end position="114"/>
    </location>
</feature>
<evidence type="ECO:0000256" key="1">
    <source>
        <dbReference type="ARBA" id="ARBA00004177"/>
    </source>
</evidence>
<evidence type="ECO:0000259" key="11">
    <source>
        <dbReference type="PROSITE" id="PS50021"/>
    </source>
</evidence>
<dbReference type="EMBL" id="LJIJ01000176">
    <property type="protein sequence ID" value="ODN01008.1"/>
    <property type="molecule type" value="Genomic_DNA"/>
</dbReference>
<keyword evidence="2" id="KW-0597">Phosphoprotein</keyword>
<feature type="compositionally biased region" description="Low complexity" evidence="10">
    <location>
        <begin position="1286"/>
        <end position="1299"/>
    </location>
</feature>
<feature type="compositionally biased region" description="Basic and acidic residues" evidence="10">
    <location>
        <begin position="695"/>
        <end position="711"/>
    </location>
</feature>
<feature type="compositionally biased region" description="Polar residues" evidence="10">
    <location>
        <begin position="663"/>
        <end position="681"/>
    </location>
</feature>
<feature type="compositionally biased region" description="Basic and acidic residues" evidence="10">
    <location>
        <begin position="121"/>
        <end position="139"/>
    </location>
</feature>
<feature type="compositionally biased region" description="Low complexity" evidence="10">
    <location>
        <begin position="724"/>
        <end position="733"/>
    </location>
</feature>
<evidence type="ECO:0000256" key="8">
    <source>
        <dbReference type="PROSITE-ProRule" id="PRU00125"/>
    </source>
</evidence>
<proteinExistence type="predicted"/>
<dbReference type="PROSITE" id="PS50023">
    <property type="entry name" value="LIM_DOMAIN_2"/>
    <property type="match status" value="1"/>
</dbReference>
<sequence length="1358" mass="150094">MFKMGREKRGPLALEAWARQLTDGYPHVAVNNMTTSWRNGLAFCALIHRFRPDLIDYDKLEPSDIIGNCSLAFETAESKLGIPALLDPEDMAAHEVPDRLSVLTYVAQFYSLFKNAEKKSTVPTRRQKDDVDLKTRSSDKSTTPNSEKASFFSRQTSLFLTSVIMISTTTSSSSTIASPPSPFASSISATKRRFELSDDTALQTKRSALLAPPPCSKCQNPVYISERTVFMKKLYHRKCFRCHGCDSMLNPHTADVSADGTHFFCLAKSCQLELLKLNRGGSGSMPTTPINGHENIENSPRSHHRDNISKESKENVPLMTKDTDVGVSSSSGLGRVSRLTARFECVQQSEEELASSSEHNTYHHHHHSPSRTPEQFDNSSNIQVKHNDNSGLSRNASIISSRPIEHVEPPSSSSSISSSTGNTGSLSNIRDDKDNSITTTATTSSIIRDGDDKDVEMLAAVDKSKTSDLDNNKNNDVNNVVPEEQGAATEGIKSVSVVQNARSNWLRDQIQEEETKKDDENLNESKNSNEEATSSNNTDIPTVIISEEDVKEENPIASDSISIEFKLDNEKEEEEESMQTEENIGDSGISGMTDNVVELESTKTEKIEEIIQMPSSIMNQSDCQEKEATQPSPVKDTDTSSTSAIIKSDESDEIPKDFEPQEPLSTTTAPQSTLNDPQPNHNDSENPFEEEENKEVDQEPETKAKTEINEKEEQDPVADGNNATTESEVVSPTTPVPSPSPTDQVQTTPSSSSTTTENLTPTPRKKKRAPQPIPQMLQQPQEVNSSEPARPMPSPRTRSKLRDSTRSASSLLLQKSSSSFKQEYPEELNPFGDDDEVPPPQPSPVPKPRPKPTTAVSINPFEEEEDNDSTLSITEVSNITENSIEAGAESTPAAVGKGSEINNNGNKKPIVIAAKPPKPMPRTSTPQPYNPFEDEDDIGEYDDDKPTGLFARGSHDDTSSISSKTSDLSNTSGITGGYSSHQKSFNAGDLSSLSGSAKLRSRKTRRAPLPPGMGPSSTTTGSANTSLNESHCTTNDGHLSASTNNPVCPPSPKKVIPVSPELKVIKNQVNKVQYRKKRRAPPPRRRVEPLPEDQIKTELHDLEIKQKELERQGISLEGNIRQLMCQEEAEGETNLDSGGSNSSSEQLDEMIIQLWGIVNEKNDILRRQTELEYLRRSHRLEEMQAELEFQLRILMDTPEDQKLENHDQTEQSLLDELLKLVDERNEVVDWLDYYRQMDREEEMHVSKSISQFKSHTSGIAEMVSHLKLKSKKDKKGKEDKDKSKHSGSPSNSSIKSSKSSLKDEAQGSSSKQSKKKDRHSSGLGIFSTLRKKSSKKQSKTGVDEDKDVDESVVVVEKK</sequence>
<evidence type="ECO:0000256" key="2">
    <source>
        <dbReference type="ARBA" id="ARBA00022553"/>
    </source>
</evidence>
<feature type="compositionally biased region" description="Acidic residues" evidence="10">
    <location>
        <begin position="932"/>
        <end position="943"/>
    </location>
</feature>
<feature type="compositionally biased region" description="Basic and acidic residues" evidence="10">
    <location>
        <begin position="1275"/>
        <end position="1284"/>
    </location>
</feature>
<dbReference type="PANTHER" id="PTHR23167">
    <property type="entry name" value="CALPONIN HOMOLOGY DOMAIN-CONTAINING PROTEIN DDB_G0272472-RELATED"/>
    <property type="match status" value="1"/>
</dbReference>
<evidence type="ECO:0000256" key="9">
    <source>
        <dbReference type="SAM" id="Coils"/>
    </source>
</evidence>
<name>A0A1D2N6W9_ORCCI</name>
<evidence type="ECO:0000256" key="3">
    <source>
        <dbReference type="ARBA" id="ARBA00022723"/>
    </source>
</evidence>
<evidence type="ECO:0000313" key="15">
    <source>
        <dbReference type="Proteomes" id="UP000094527"/>
    </source>
</evidence>
<feature type="compositionally biased region" description="Basic and acidic residues" evidence="10">
    <location>
        <begin position="600"/>
        <end position="609"/>
    </location>
</feature>
<feature type="compositionally biased region" description="Basic and acidic residues" evidence="10">
    <location>
        <begin position="305"/>
        <end position="314"/>
    </location>
</feature>
<dbReference type="SMART" id="SM00033">
    <property type="entry name" value="CH"/>
    <property type="match status" value="1"/>
</dbReference>
<dbReference type="Gene3D" id="1.10.418.10">
    <property type="entry name" value="Calponin-like domain"/>
    <property type="match status" value="1"/>
</dbReference>
<dbReference type="Proteomes" id="UP000094527">
    <property type="component" value="Unassembled WGS sequence"/>
</dbReference>
<dbReference type="Pfam" id="PF00307">
    <property type="entry name" value="CH"/>
    <property type="match status" value="1"/>
</dbReference>
<feature type="region of interest" description="Disordered" evidence="10">
    <location>
        <begin position="506"/>
        <end position="1051"/>
    </location>
</feature>
<dbReference type="PROSITE" id="PS51848">
    <property type="entry name" value="BMERB"/>
    <property type="match status" value="1"/>
</dbReference>
<reference evidence="14 15" key="1">
    <citation type="journal article" date="2016" name="Genome Biol. Evol.">
        <title>Gene Family Evolution Reflects Adaptation to Soil Environmental Stressors in the Genome of the Collembolan Orchesella cincta.</title>
        <authorList>
            <person name="Faddeeva-Vakhrusheva A."/>
            <person name="Derks M.F."/>
            <person name="Anvar S.Y."/>
            <person name="Agamennone V."/>
            <person name="Suring W."/>
            <person name="Smit S."/>
            <person name="van Straalen N.M."/>
            <person name="Roelofs D."/>
        </authorList>
    </citation>
    <scope>NUCLEOTIDE SEQUENCE [LARGE SCALE GENOMIC DNA]</scope>
    <source>
        <tissue evidence="14">Mixed pool</tissue>
    </source>
</reference>
<organism evidence="14 15">
    <name type="scientific">Orchesella cincta</name>
    <name type="common">Springtail</name>
    <name type="synonym">Podura cincta</name>
    <dbReference type="NCBI Taxonomy" id="48709"/>
    <lineage>
        <taxon>Eukaryota</taxon>
        <taxon>Metazoa</taxon>
        <taxon>Ecdysozoa</taxon>
        <taxon>Arthropoda</taxon>
        <taxon>Hexapoda</taxon>
        <taxon>Collembola</taxon>
        <taxon>Entomobryomorpha</taxon>
        <taxon>Entomobryoidea</taxon>
        <taxon>Orchesellidae</taxon>
        <taxon>Orchesellinae</taxon>
        <taxon>Orchesella</taxon>
    </lineage>
</organism>
<feature type="region of interest" description="Disordered" evidence="10">
    <location>
        <begin position="1070"/>
        <end position="1089"/>
    </location>
</feature>
<feature type="compositionally biased region" description="Basic residues" evidence="10">
    <location>
        <begin position="1329"/>
        <end position="1338"/>
    </location>
</feature>
<keyword evidence="6 8" id="KW-0440">LIM domain</keyword>
<evidence type="ECO:0000256" key="4">
    <source>
        <dbReference type="ARBA" id="ARBA00022753"/>
    </source>
</evidence>
<evidence type="ECO:0000313" key="14">
    <source>
        <dbReference type="EMBL" id="ODN01008.1"/>
    </source>
</evidence>
<dbReference type="SMART" id="SM01203">
    <property type="entry name" value="DUF3585"/>
    <property type="match status" value="1"/>
</dbReference>
<keyword evidence="5 8" id="KW-0862">Zinc</keyword>
<dbReference type="SMART" id="SM00132">
    <property type="entry name" value="LIM"/>
    <property type="match status" value="1"/>
</dbReference>
<dbReference type="Gene3D" id="2.10.110.10">
    <property type="entry name" value="Cysteine Rich Protein"/>
    <property type="match status" value="1"/>
</dbReference>
<keyword evidence="15" id="KW-1185">Reference proteome</keyword>
<evidence type="ECO:0000256" key="10">
    <source>
        <dbReference type="SAM" id="MobiDB-lite"/>
    </source>
</evidence>
<feature type="region of interest" description="Disordered" evidence="10">
    <location>
        <begin position="283"/>
        <end position="332"/>
    </location>
</feature>
<feature type="compositionally biased region" description="Low complexity" evidence="10">
    <location>
        <begin position="524"/>
        <end position="537"/>
    </location>
</feature>
<dbReference type="FunFam" id="1.10.418.10:FF:000023">
    <property type="entry name" value="EH domain-binding protein 1 isoform X1"/>
    <property type="match status" value="1"/>
</dbReference>
<feature type="compositionally biased region" description="Basic and acidic residues" evidence="10">
    <location>
        <begin position="647"/>
        <end position="659"/>
    </location>
</feature>
<dbReference type="InterPro" id="IPR001715">
    <property type="entry name" value="CH_dom"/>
</dbReference>
<protein>
    <submittedName>
        <fullName evidence="14">MICAL-like protein 2</fullName>
    </submittedName>
</protein>
<feature type="domain" description="LIM zinc-binding" evidence="12">
    <location>
        <begin position="213"/>
        <end position="277"/>
    </location>
</feature>
<feature type="compositionally biased region" description="Pro residues" evidence="10">
    <location>
        <begin position="838"/>
        <end position="847"/>
    </location>
</feature>
<evidence type="ECO:0000256" key="5">
    <source>
        <dbReference type="ARBA" id="ARBA00022833"/>
    </source>
</evidence>
<feature type="compositionally biased region" description="Polar residues" evidence="10">
    <location>
        <begin position="1015"/>
        <end position="1045"/>
    </location>
</feature>
<dbReference type="SUPFAM" id="SSF47576">
    <property type="entry name" value="Calponin-homology domain, CH-domain"/>
    <property type="match status" value="1"/>
</dbReference>
<feature type="compositionally biased region" description="Polar residues" evidence="10">
    <location>
        <begin position="869"/>
        <end position="883"/>
    </location>
</feature>
<comment type="subcellular location">
    <subcellularLocation>
        <location evidence="1">Endosome</location>
    </subcellularLocation>
</comment>
<dbReference type="OrthoDB" id="10017054at2759"/>
<dbReference type="Pfam" id="PF12130">
    <property type="entry name" value="bMERB_dom"/>
    <property type="match status" value="1"/>
</dbReference>
<dbReference type="PROSITE" id="PS50021">
    <property type="entry name" value="CH"/>
    <property type="match status" value="1"/>
</dbReference>
<feature type="compositionally biased region" description="Low complexity" evidence="10">
    <location>
        <begin position="959"/>
        <end position="972"/>
    </location>
</feature>
<keyword evidence="3 8" id="KW-0479">Metal-binding</keyword>
<dbReference type="GO" id="GO:0005768">
    <property type="term" value="C:endosome"/>
    <property type="evidence" value="ECO:0007669"/>
    <property type="project" value="UniProtKB-SubCell"/>
</dbReference>
<feature type="compositionally biased region" description="Low complexity" evidence="10">
    <location>
        <begin position="411"/>
        <end position="428"/>
    </location>
</feature>
<dbReference type="Pfam" id="PF00412">
    <property type="entry name" value="LIM"/>
    <property type="match status" value="1"/>
</dbReference>
<feature type="coiled-coil region" evidence="9">
    <location>
        <begin position="1092"/>
        <end position="1119"/>
    </location>
</feature>
<feature type="compositionally biased region" description="Basic and acidic residues" evidence="10">
    <location>
        <begin position="463"/>
        <end position="473"/>
    </location>
</feature>
<dbReference type="InterPro" id="IPR050540">
    <property type="entry name" value="F-actin_Monoox_Mical"/>
</dbReference>
<dbReference type="PROSITE" id="PS00478">
    <property type="entry name" value="LIM_DOMAIN_1"/>
    <property type="match status" value="1"/>
</dbReference>
<feature type="region of interest" description="Disordered" evidence="10">
    <location>
        <begin position="1264"/>
        <end position="1358"/>
    </location>
</feature>
<feature type="compositionally biased region" description="Polar residues" evidence="10">
    <location>
        <begin position="140"/>
        <end position="149"/>
    </location>
</feature>
<feature type="compositionally biased region" description="Low complexity" evidence="10">
    <location>
        <begin position="741"/>
        <end position="762"/>
    </location>
</feature>
<dbReference type="InterPro" id="IPR022735">
    <property type="entry name" value="bMERB_dom"/>
</dbReference>
<feature type="compositionally biased region" description="Polar residues" evidence="10">
    <location>
        <begin position="977"/>
        <end position="995"/>
    </location>
</feature>
<dbReference type="GO" id="GO:0046872">
    <property type="term" value="F:metal ion binding"/>
    <property type="evidence" value="ECO:0007669"/>
    <property type="project" value="UniProtKB-KW"/>
</dbReference>
<dbReference type="OMA" id="CARERWC"/>
<evidence type="ECO:0000259" key="13">
    <source>
        <dbReference type="PROSITE" id="PS51848"/>
    </source>
</evidence>